<dbReference type="EMBL" id="JAUDFV010000147">
    <property type="protein sequence ID" value="KAL2720179.1"/>
    <property type="molecule type" value="Genomic_DNA"/>
</dbReference>
<name>A0ABD2AHT1_VESSQ</name>
<evidence type="ECO:0000313" key="3">
    <source>
        <dbReference type="Proteomes" id="UP001607302"/>
    </source>
</evidence>
<evidence type="ECO:0000313" key="2">
    <source>
        <dbReference type="EMBL" id="KAL2720179.1"/>
    </source>
</evidence>
<proteinExistence type="predicted"/>
<evidence type="ECO:0000256" key="1">
    <source>
        <dbReference type="SAM" id="MobiDB-lite"/>
    </source>
</evidence>
<protein>
    <submittedName>
        <fullName evidence="2">Uncharacterized protein</fullName>
    </submittedName>
</protein>
<reference evidence="2 3" key="1">
    <citation type="journal article" date="2024" name="Ann. Entomol. Soc. Am.">
        <title>Genomic analyses of the southern and eastern yellowjacket wasps (Hymenoptera: Vespidae) reveal evolutionary signatures of social life.</title>
        <authorList>
            <person name="Catto M.A."/>
            <person name="Caine P.B."/>
            <person name="Orr S.E."/>
            <person name="Hunt B.G."/>
            <person name="Goodisman M.A.D."/>
        </authorList>
    </citation>
    <scope>NUCLEOTIDE SEQUENCE [LARGE SCALE GENOMIC DNA]</scope>
    <source>
        <strain evidence="2">233</strain>
        <tissue evidence="2">Head and thorax</tissue>
    </source>
</reference>
<keyword evidence="3" id="KW-1185">Reference proteome</keyword>
<accession>A0ABD2AHT1</accession>
<dbReference type="Proteomes" id="UP001607302">
    <property type="component" value="Unassembled WGS sequence"/>
</dbReference>
<sequence>MLEEHNRTKRAKRLKPIPQAHSTRRFHQTILEMGYEEQSIEEIRERSVGVWVCAGGGGGGGGCSGIGGGSGGSTLSSVRLVWIIGESYRTGAESRPQHCSAADAAAAAARDGNNIRKKSSLNLPSLDIPLLTSSIEVNERGSVNVVDIQDSKCELALVSGKGLPLSSIHHETLTRYLSSLLRSNV</sequence>
<organism evidence="2 3">
    <name type="scientific">Vespula squamosa</name>
    <name type="common">Southern yellow jacket</name>
    <name type="synonym">Wasp</name>
    <dbReference type="NCBI Taxonomy" id="30214"/>
    <lineage>
        <taxon>Eukaryota</taxon>
        <taxon>Metazoa</taxon>
        <taxon>Ecdysozoa</taxon>
        <taxon>Arthropoda</taxon>
        <taxon>Hexapoda</taxon>
        <taxon>Insecta</taxon>
        <taxon>Pterygota</taxon>
        <taxon>Neoptera</taxon>
        <taxon>Endopterygota</taxon>
        <taxon>Hymenoptera</taxon>
        <taxon>Apocrita</taxon>
        <taxon>Aculeata</taxon>
        <taxon>Vespoidea</taxon>
        <taxon>Vespidae</taxon>
        <taxon>Vespinae</taxon>
        <taxon>Vespula</taxon>
    </lineage>
</organism>
<gene>
    <name evidence="2" type="ORF">V1478_010445</name>
</gene>
<dbReference type="AlphaFoldDB" id="A0ABD2AHT1"/>
<feature type="region of interest" description="Disordered" evidence="1">
    <location>
        <begin position="1"/>
        <end position="25"/>
    </location>
</feature>
<comment type="caution">
    <text evidence="2">The sequence shown here is derived from an EMBL/GenBank/DDBJ whole genome shotgun (WGS) entry which is preliminary data.</text>
</comment>